<proteinExistence type="predicted"/>
<sequence>MSKPESRLQHTVPSAVADELASDVFASLPRSDQRRKARQYVRGLLEAEGRKSIRKIAALTGERAAEQSLQHFVSCSTWPWDVVRATLARRMEAVVRPSAWVVRPLVIPKAGSRSVGVGRRLVPELGQVINCQRAYGVWLANDAVSWPAHWRLDLPASWTDDPTSRREADLPDWAAAESPSLGIARAAVEMAEGGWGLARRPVVLDAGDGGDDGTGAAVLAAAGLPFIARISGTAGVVPTDAPVPGRGRGLVPAHEVMCAVRGLRRPVEWLDPEGAPLRTSLAAKVPVTVRNLAPYAR</sequence>
<feature type="domain" description="Transposase IS701-like DDE" evidence="1">
    <location>
        <begin position="24"/>
        <end position="273"/>
    </location>
</feature>
<gene>
    <name evidence="2" type="ORF">KDA82_30675</name>
</gene>
<organism evidence="2 3">
    <name type="scientific">Streptomyces daliensis</name>
    <dbReference type="NCBI Taxonomy" id="299421"/>
    <lineage>
        <taxon>Bacteria</taxon>
        <taxon>Bacillati</taxon>
        <taxon>Actinomycetota</taxon>
        <taxon>Actinomycetes</taxon>
        <taxon>Kitasatosporales</taxon>
        <taxon>Streptomycetaceae</taxon>
        <taxon>Streptomyces</taxon>
    </lineage>
</organism>
<dbReference type="InterPro" id="IPR039365">
    <property type="entry name" value="IS701-like"/>
</dbReference>
<evidence type="ECO:0000313" key="2">
    <source>
        <dbReference type="EMBL" id="MBR7677282.1"/>
    </source>
</evidence>
<dbReference type="Proteomes" id="UP000675554">
    <property type="component" value="Unassembled WGS sequence"/>
</dbReference>
<reference evidence="2" key="1">
    <citation type="submission" date="2021-04" db="EMBL/GenBank/DDBJ databases">
        <title>Sequencing of actinobacteria type strains.</title>
        <authorList>
            <person name="Nguyen G.-S."/>
            <person name="Wentzel A."/>
        </authorList>
    </citation>
    <scope>NUCLEOTIDE SEQUENCE</scope>
    <source>
        <strain evidence="2">DSM 42095</strain>
    </source>
</reference>
<dbReference type="Pfam" id="PF13546">
    <property type="entry name" value="DDE_5"/>
    <property type="match status" value="1"/>
</dbReference>
<dbReference type="InterPro" id="IPR038721">
    <property type="entry name" value="IS701-like_DDE_dom"/>
</dbReference>
<accession>A0A8T4J1K4</accession>
<name>A0A8T4J1K4_9ACTN</name>
<protein>
    <submittedName>
        <fullName evidence="2">Transposase</fullName>
    </submittedName>
</protein>
<dbReference type="AlphaFoldDB" id="A0A8T4J1K4"/>
<dbReference type="EMBL" id="JAGSMN010000879">
    <property type="protein sequence ID" value="MBR7677282.1"/>
    <property type="molecule type" value="Genomic_DNA"/>
</dbReference>
<dbReference type="PANTHER" id="PTHR33627">
    <property type="entry name" value="TRANSPOSASE"/>
    <property type="match status" value="1"/>
</dbReference>
<feature type="non-terminal residue" evidence="2">
    <location>
        <position position="297"/>
    </location>
</feature>
<evidence type="ECO:0000313" key="3">
    <source>
        <dbReference type="Proteomes" id="UP000675554"/>
    </source>
</evidence>
<keyword evidence="3" id="KW-1185">Reference proteome</keyword>
<evidence type="ECO:0000259" key="1">
    <source>
        <dbReference type="Pfam" id="PF13546"/>
    </source>
</evidence>
<dbReference type="PANTHER" id="PTHR33627:SF1">
    <property type="entry name" value="TRANSPOSASE"/>
    <property type="match status" value="1"/>
</dbReference>
<comment type="caution">
    <text evidence="2">The sequence shown here is derived from an EMBL/GenBank/DDBJ whole genome shotgun (WGS) entry which is preliminary data.</text>
</comment>